<dbReference type="PANTHER" id="PTHR39957:SF2">
    <property type="entry name" value="GEO11553P1"/>
    <property type="match status" value="1"/>
</dbReference>
<keyword evidence="2" id="KW-0964">Secreted</keyword>
<dbReference type="OrthoDB" id="7390288at2759"/>
<dbReference type="PANTHER" id="PTHR39957">
    <property type="entry name" value="AT09846P1-RELATED"/>
    <property type="match status" value="1"/>
</dbReference>
<comment type="subcellular location">
    <subcellularLocation>
        <location evidence="1">Secreted</location>
    </subcellularLocation>
</comment>
<protein>
    <recommendedName>
        <fullName evidence="4">Single domain-containing protein</fullName>
    </recommendedName>
</protein>
<feature type="signal peptide" evidence="3">
    <location>
        <begin position="1"/>
        <end position="25"/>
    </location>
</feature>
<feature type="domain" description="Single" evidence="4">
    <location>
        <begin position="43"/>
        <end position="112"/>
    </location>
</feature>
<reference evidence="5 6" key="1">
    <citation type="journal article" date="2007" name="Nature">
        <title>Evolution of genes and genomes on the Drosophila phylogeny.</title>
        <authorList>
            <consortium name="Drosophila 12 Genomes Consortium"/>
            <person name="Clark A.G."/>
            <person name="Eisen M.B."/>
            <person name="Smith D.R."/>
            <person name="Bergman C.M."/>
            <person name="Oliver B."/>
            <person name="Markow T.A."/>
            <person name="Kaufman T.C."/>
            <person name="Kellis M."/>
            <person name="Gelbart W."/>
            <person name="Iyer V.N."/>
            <person name="Pollard D.A."/>
            <person name="Sackton T.B."/>
            <person name="Larracuente A.M."/>
            <person name="Singh N.D."/>
            <person name="Abad J.P."/>
            <person name="Abt D.N."/>
            <person name="Adryan B."/>
            <person name="Aguade M."/>
            <person name="Akashi H."/>
            <person name="Anderson W.W."/>
            <person name="Aquadro C.F."/>
            <person name="Ardell D.H."/>
            <person name="Arguello R."/>
            <person name="Artieri C.G."/>
            <person name="Barbash D.A."/>
            <person name="Barker D."/>
            <person name="Barsanti P."/>
            <person name="Batterham P."/>
            <person name="Batzoglou S."/>
            <person name="Begun D."/>
            <person name="Bhutkar A."/>
            <person name="Blanco E."/>
            <person name="Bosak S.A."/>
            <person name="Bradley R.K."/>
            <person name="Brand A.D."/>
            <person name="Brent M.R."/>
            <person name="Brooks A.N."/>
            <person name="Brown R.H."/>
            <person name="Butlin R.K."/>
            <person name="Caggese C."/>
            <person name="Calvi B.R."/>
            <person name="Bernardo de Carvalho A."/>
            <person name="Caspi A."/>
            <person name="Castrezana S."/>
            <person name="Celniker S.E."/>
            <person name="Chang J.L."/>
            <person name="Chapple C."/>
            <person name="Chatterji S."/>
            <person name="Chinwalla A."/>
            <person name="Civetta A."/>
            <person name="Clifton S.W."/>
            <person name="Comeron J.M."/>
            <person name="Costello J.C."/>
            <person name="Coyne J.A."/>
            <person name="Daub J."/>
            <person name="David R.G."/>
            <person name="Delcher A.L."/>
            <person name="Delehaunty K."/>
            <person name="Do C.B."/>
            <person name="Ebling H."/>
            <person name="Edwards K."/>
            <person name="Eickbush T."/>
            <person name="Evans J.D."/>
            <person name="Filipski A."/>
            <person name="Findeiss S."/>
            <person name="Freyhult E."/>
            <person name="Fulton L."/>
            <person name="Fulton R."/>
            <person name="Garcia A.C."/>
            <person name="Gardiner A."/>
            <person name="Garfield D.A."/>
            <person name="Garvin B.E."/>
            <person name="Gibson G."/>
            <person name="Gilbert D."/>
            <person name="Gnerre S."/>
            <person name="Godfrey J."/>
            <person name="Good R."/>
            <person name="Gotea V."/>
            <person name="Gravely B."/>
            <person name="Greenberg A.J."/>
            <person name="Griffiths-Jones S."/>
            <person name="Gross S."/>
            <person name="Guigo R."/>
            <person name="Gustafson E.A."/>
            <person name="Haerty W."/>
            <person name="Hahn M.W."/>
            <person name="Halligan D.L."/>
            <person name="Halpern A.L."/>
            <person name="Halter G.M."/>
            <person name="Han M.V."/>
            <person name="Heger A."/>
            <person name="Hillier L."/>
            <person name="Hinrichs A.S."/>
            <person name="Holmes I."/>
            <person name="Hoskins R.A."/>
            <person name="Hubisz M.J."/>
            <person name="Hultmark D."/>
            <person name="Huntley M.A."/>
            <person name="Jaffe D.B."/>
            <person name="Jagadeeshan S."/>
            <person name="Jeck W.R."/>
            <person name="Johnson J."/>
            <person name="Jones C.D."/>
            <person name="Jordan W.C."/>
            <person name="Karpen G.H."/>
            <person name="Kataoka E."/>
            <person name="Keightley P.D."/>
            <person name="Kheradpour P."/>
            <person name="Kirkness E.F."/>
            <person name="Koerich L.B."/>
            <person name="Kristiansen K."/>
            <person name="Kudrna D."/>
            <person name="Kulathinal R.J."/>
            <person name="Kumar S."/>
            <person name="Kwok R."/>
            <person name="Lander E."/>
            <person name="Langley C.H."/>
            <person name="Lapoint R."/>
            <person name="Lazzaro B.P."/>
            <person name="Lee S.J."/>
            <person name="Levesque L."/>
            <person name="Li R."/>
            <person name="Lin C.F."/>
            <person name="Lin M.F."/>
            <person name="Lindblad-Toh K."/>
            <person name="Llopart A."/>
            <person name="Long M."/>
            <person name="Low L."/>
            <person name="Lozovsky E."/>
            <person name="Lu J."/>
            <person name="Luo M."/>
            <person name="Machado C.A."/>
            <person name="Makalowski W."/>
            <person name="Marzo M."/>
            <person name="Matsuda M."/>
            <person name="Matzkin L."/>
            <person name="McAllister B."/>
            <person name="McBride C.S."/>
            <person name="McKernan B."/>
            <person name="McKernan K."/>
            <person name="Mendez-Lago M."/>
            <person name="Minx P."/>
            <person name="Mollenhauer M.U."/>
            <person name="Montooth K."/>
            <person name="Mount S.M."/>
            <person name="Mu X."/>
            <person name="Myers E."/>
            <person name="Negre B."/>
            <person name="Newfeld S."/>
            <person name="Nielsen R."/>
            <person name="Noor M.A."/>
            <person name="O'Grady P."/>
            <person name="Pachter L."/>
            <person name="Papaceit M."/>
            <person name="Parisi M.J."/>
            <person name="Parisi M."/>
            <person name="Parts L."/>
            <person name="Pedersen J.S."/>
            <person name="Pesole G."/>
            <person name="Phillippy A.M."/>
            <person name="Ponting C.P."/>
            <person name="Pop M."/>
            <person name="Porcelli D."/>
            <person name="Powell J.R."/>
            <person name="Prohaska S."/>
            <person name="Pruitt K."/>
            <person name="Puig M."/>
            <person name="Quesneville H."/>
            <person name="Ram K.R."/>
            <person name="Rand D."/>
            <person name="Rasmussen M.D."/>
            <person name="Reed L.K."/>
            <person name="Reenan R."/>
            <person name="Reily A."/>
            <person name="Remington K.A."/>
            <person name="Rieger T.T."/>
            <person name="Ritchie M.G."/>
            <person name="Robin C."/>
            <person name="Rogers Y.H."/>
            <person name="Rohde C."/>
            <person name="Rozas J."/>
            <person name="Rubenfield M.J."/>
            <person name="Ruiz A."/>
            <person name="Russo S."/>
            <person name="Salzberg S.L."/>
            <person name="Sanchez-Gracia A."/>
            <person name="Saranga D.J."/>
            <person name="Sato H."/>
            <person name="Schaeffer S.W."/>
            <person name="Schatz M.C."/>
            <person name="Schlenke T."/>
            <person name="Schwartz R."/>
            <person name="Segarra C."/>
            <person name="Singh R.S."/>
            <person name="Sirot L."/>
            <person name="Sirota M."/>
            <person name="Sisneros N.B."/>
            <person name="Smith C.D."/>
            <person name="Smith T.F."/>
            <person name="Spieth J."/>
            <person name="Stage D.E."/>
            <person name="Stark A."/>
            <person name="Stephan W."/>
            <person name="Strausberg R.L."/>
            <person name="Strempel S."/>
            <person name="Sturgill D."/>
            <person name="Sutton G."/>
            <person name="Sutton G.G."/>
            <person name="Tao W."/>
            <person name="Teichmann S."/>
            <person name="Tobari Y.N."/>
            <person name="Tomimura Y."/>
            <person name="Tsolas J.M."/>
            <person name="Valente V.L."/>
            <person name="Venter E."/>
            <person name="Venter J.C."/>
            <person name="Vicario S."/>
            <person name="Vieira F.G."/>
            <person name="Vilella A.J."/>
            <person name="Villasante A."/>
            <person name="Walenz B."/>
            <person name="Wang J."/>
            <person name="Wasserman M."/>
            <person name="Watts T."/>
            <person name="Wilson D."/>
            <person name="Wilson R.K."/>
            <person name="Wing R.A."/>
            <person name="Wolfner M.F."/>
            <person name="Wong A."/>
            <person name="Wong G.K."/>
            <person name="Wu C.I."/>
            <person name="Wu G."/>
            <person name="Yamamoto D."/>
            <person name="Yang H.P."/>
            <person name="Yang S.P."/>
            <person name="Yorke J.A."/>
            <person name="Yoshida K."/>
            <person name="Zdobnov E."/>
            <person name="Zhang P."/>
            <person name="Zhang Y."/>
            <person name="Zimin A.V."/>
            <person name="Baldwin J."/>
            <person name="Abdouelleil A."/>
            <person name="Abdulkadir J."/>
            <person name="Abebe A."/>
            <person name="Abera B."/>
            <person name="Abreu J."/>
            <person name="Acer S.C."/>
            <person name="Aftuck L."/>
            <person name="Alexander A."/>
            <person name="An P."/>
            <person name="Anderson E."/>
            <person name="Anderson S."/>
            <person name="Arachi H."/>
            <person name="Azer M."/>
            <person name="Bachantsang P."/>
            <person name="Barry A."/>
            <person name="Bayul T."/>
            <person name="Berlin A."/>
            <person name="Bessette D."/>
            <person name="Bloom T."/>
            <person name="Blye J."/>
            <person name="Boguslavskiy L."/>
            <person name="Bonnet C."/>
            <person name="Boukhgalter B."/>
            <person name="Bourzgui I."/>
            <person name="Brown A."/>
            <person name="Cahill P."/>
            <person name="Channer S."/>
            <person name="Cheshatsang Y."/>
            <person name="Chuda L."/>
            <person name="Citroen M."/>
            <person name="Collymore A."/>
            <person name="Cooke P."/>
            <person name="Costello M."/>
            <person name="D'Aco K."/>
            <person name="Daza R."/>
            <person name="De Haan G."/>
            <person name="DeGray S."/>
            <person name="DeMaso C."/>
            <person name="Dhargay N."/>
            <person name="Dooley K."/>
            <person name="Dooley E."/>
            <person name="Doricent M."/>
            <person name="Dorje P."/>
            <person name="Dorjee K."/>
            <person name="Dupes A."/>
            <person name="Elong R."/>
            <person name="Falk J."/>
            <person name="Farina A."/>
            <person name="Faro S."/>
            <person name="Ferguson D."/>
            <person name="Fisher S."/>
            <person name="Foley C.D."/>
            <person name="Franke A."/>
            <person name="Friedrich D."/>
            <person name="Gadbois L."/>
            <person name="Gearin G."/>
            <person name="Gearin C.R."/>
            <person name="Giannoukos G."/>
            <person name="Goode T."/>
            <person name="Graham J."/>
            <person name="Grandbois E."/>
            <person name="Grewal S."/>
            <person name="Gyaltsen K."/>
            <person name="Hafez N."/>
            <person name="Hagos B."/>
            <person name="Hall J."/>
            <person name="Henson C."/>
            <person name="Hollinger A."/>
            <person name="Honan T."/>
            <person name="Huard M.D."/>
            <person name="Hughes L."/>
            <person name="Hurhula B."/>
            <person name="Husby M.E."/>
            <person name="Kamat A."/>
            <person name="Kanga B."/>
            <person name="Kashin S."/>
            <person name="Khazanovich D."/>
            <person name="Kisner P."/>
            <person name="Lance K."/>
            <person name="Lara M."/>
            <person name="Lee W."/>
            <person name="Lennon N."/>
            <person name="Letendre F."/>
            <person name="LeVine R."/>
            <person name="Lipovsky A."/>
            <person name="Liu X."/>
            <person name="Liu J."/>
            <person name="Liu S."/>
            <person name="Lokyitsang T."/>
            <person name="Lokyitsang Y."/>
            <person name="Lubonja R."/>
            <person name="Lui A."/>
            <person name="MacDonald P."/>
            <person name="Magnisalis V."/>
            <person name="Maru K."/>
            <person name="Matthews C."/>
            <person name="McCusker W."/>
            <person name="McDonough S."/>
            <person name="Mehta T."/>
            <person name="Meldrim J."/>
            <person name="Meneus L."/>
            <person name="Mihai O."/>
            <person name="Mihalev A."/>
            <person name="Mihova T."/>
            <person name="Mittelman R."/>
            <person name="Mlenga V."/>
            <person name="Montmayeur A."/>
            <person name="Mulrain L."/>
            <person name="Navidi A."/>
            <person name="Naylor J."/>
            <person name="Negash T."/>
            <person name="Nguyen T."/>
            <person name="Nguyen N."/>
            <person name="Nicol R."/>
            <person name="Norbu C."/>
            <person name="Norbu N."/>
            <person name="Novod N."/>
            <person name="O'Neill B."/>
            <person name="Osman S."/>
            <person name="Markiewicz E."/>
            <person name="Oyono O.L."/>
            <person name="Patti C."/>
            <person name="Phunkhang P."/>
            <person name="Pierre F."/>
            <person name="Priest M."/>
            <person name="Raghuraman S."/>
            <person name="Rege F."/>
            <person name="Reyes R."/>
            <person name="Rise C."/>
            <person name="Rogov P."/>
            <person name="Ross K."/>
            <person name="Ryan E."/>
            <person name="Settipalli S."/>
            <person name="Shea T."/>
            <person name="Sherpa N."/>
            <person name="Shi L."/>
            <person name="Shih D."/>
            <person name="Sparrow T."/>
            <person name="Spaulding J."/>
            <person name="Stalker J."/>
            <person name="Stange-Thomann N."/>
            <person name="Stavropoulos S."/>
            <person name="Stone C."/>
            <person name="Strader C."/>
            <person name="Tesfaye S."/>
            <person name="Thomson T."/>
            <person name="Thoulutsang Y."/>
            <person name="Thoulutsang D."/>
            <person name="Topham K."/>
            <person name="Topping I."/>
            <person name="Tsamla T."/>
            <person name="Vassiliev H."/>
            <person name="Vo A."/>
            <person name="Wangchuk T."/>
            <person name="Wangdi T."/>
            <person name="Weiand M."/>
            <person name="Wilkinson J."/>
            <person name="Wilson A."/>
            <person name="Yadav S."/>
            <person name="Young G."/>
            <person name="Yu Q."/>
            <person name="Zembek L."/>
            <person name="Zhong D."/>
            <person name="Zimmer A."/>
            <person name="Zwirko Z."/>
            <person name="Jaffe D.B."/>
            <person name="Alvarez P."/>
            <person name="Brockman W."/>
            <person name="Butler J."/>
            <person name="Chin C."/>
            <person name="Gnerre S."/>
            <person name="Grabherr M."/>
            <person name="Kleber M."/>
            <person name="Mauceli E."/>
            <person name="MacCallum I."/>
        </authorList>
    </citation>
    <scope>NUCLEOTIDE SEQUENCE [LARGE SCALE GENOMIC DNA]</scope>
    <source>
        <strain evidence="6">Tucson 15081-1352.22</strain>
    </source>
</reference>
<keyword evidence="6" id="KW-1185">Reference proteome</keyword>
<dbReference type="AlphaFoldDB" id="B4L1E7"/>
<dbReference type="InterPro" id="IPR053308">
    <property type="entry name" value="Vago-like"/>
</dbReference>
<evidence type="ECO:0000256" key="3">
    <source>
        <dbReference type="SAM" id="SignalP"/>
    </source>
</evidence>
<keyword evidence="3" id="KW-0732">Signal</keyword>
<evidence type="ECO:0000256" key="1">
    <source>
        <dbReference type="ARBA" id="ARBA00004613"/>
    </source>
</evidence>
<dbReference type="PhylomeDB" id="B4L1E7"/>
<name>B4L1E7_DROMO</name>
<dbReference type="GO" id="GO:0005576">
    <property type="term" value="C:extracellular region"/>
    <property type="evidence" value="ECO:0007669"/>
    <property type="project" value="UniProtKB-SubCell"/>
</dbReference>
<dbReference type="InParanoid" id="B4L1E7"/>
<sequence length="115" mass="13294">MKMCKLEMCWIPIGICLMLAGELQGFSTQYRGNTKHPTLPDHCFYAELKLAVPRNGTVYPVDQFDFCAKVYCREDYVLIIKHCDRMQLADGCYFTPNDYTKPYPDCCAMRICPSK</sequence>
<evidence type="ECO:0000256" key="2">
    <source>
        <dbReference type="ARBA" id="ARBA00022525"/>
    </source>
</evidence>
<dbReference type="HOGENOM" id="CLU_158197_1_1_1"/>
<evidence type="ECO:0000259" key="4">
    <source>
        <dbReference type="SMART" id="SM01318"/>
    </source>
</evidence>
<accession>B4L1E7</accession>
<evidence type="ECO:0000313" key="5">
    <source>
        <dbReference type="EMBL" id="EDW06668.1"/>
    </source>
</evidence>
<dbReference type="OMA" id="TQYRGNT"/>
<dbReference type="Proteomes" id="UP000009192">
    <property type="component" value="Unassembled WGS sequence"/>
</dbReference>
<dbReference type="Pfam" id="PF15430">
    <property type="entry name" value="SVWC"/>
    <property type="match status" value="1"/>
</dbReference>
<dbReference type="EMBL" id="CH933810">
    <property type="protein sequence ID" value="EDW06668.1"/>
    <property type="molecule type" value="Genomic_DNA"/>
</dbReference>
<dbReference type="KEGG" id="dmo:Dmoj_GI15279"/>
<evidence type="ECO:0000313" key="6">
    <source>
        <dbReference type="Proteomes" id="UP000009192"/>
    </source>
</evidence>
<dbReference type="SMART" id="SM01318">
    <property type="entry name" value="SVWC"/>
    <property type="match status" value="1"/>
</dbReference>
<proteinExistence type="predicted"/>
<organism evidence="5 6">
    <name type="scientific">Drosophila mojavensis</name>
    <name type="common">Fruit fly</name>
    <dbReference type="NCBI Taxonomy" id="7230"/>
    <lineage>
        <taxon>Eukaryota</taxon>
        <taxon>Metazoa</taxon>
        <taxon>Ecdysozoa</taxon>
        <taxon>Arthropoda</taxon>
        <taxon>Hexapoda</taxon>
        <taxon>Insecta</taxon>
        <taxon>Pterygota</taxon>
        <taxon>Neoptera</taxon>
        <taxon>Endopterygota</taxon>
        <taxon>Diptera</taxon>
        <taxon>Brachycera</taxon>
        <taxon>Muscomorpha</taxon>
        <taxon>Ephydroidea</taxon>
        <taxon>Drosophilidae</taxon>
        <taxon>Drosophila</taxon>
    </lineage>
</organism>
<feature type="chain" id="PRO_5002814966" description="Single domain-containing protein" evidence="3">
    <location>
        <begin position="26"/>
        <end position="115"/>
    </location>
</feature>
<dbReference type="eggNOG" id="ENOG502TBBB">
    <property type="taxonomic scope" value="Eukaryota"/>
</dbReference>
<gene>
    <name evidence="5" type="primary">Dmoj\GI15279</name>
    <name evidence="5" type="ORF">Dmoj_GI15279</name>
</gene>
<dbReference type="FunCoup" id="B4L1E7">
    <property type="interactions" value="16"/>
</dbReference>
<dbReference type="InterPro" id="IPR029277">
    <property type="entry name" value="SVWC_dom"/>
</dbReference>